<organism evidence="4 5">
    <name type="scientific">Linum trigynum</name>
    <dbReference type="NCBI Taxonomy" id="586398"/>
    <lineage>
        <taxon>Eukaryota</taxon>
        <taxon>Viridiplantae</taxon>
        <taxon>Streptophyta</taxon>
        <taxon>Embryophyta</taxon>
        <taxon>Tracheophyta</taxon>
        <taxon>Spermatophyta</taxon>
        <taxon>Magnoliopsida</taxon>
        <taxon>eudicotyledons</taxon>
        <taxon>Gunneridae</taxon>
        <taxon>Pentapetalae</taxon>
        <taxon>rosids</taxon>
        <taxon>fabids</taxon>
        <taxon>Malpighiales</taxon>
        <taxon>Linaceae</taxon>
        <taxon>Linum</taxon>
    </lineage>
</organism>
<protein>
    <recommendedName>
        <fullName evidence="3">CCHC-type domain-containing protein</fullName>
    </recommendedName>
</protein>
<feature type="domain" description="CCHC-type" evidence="3">
    <location>
        <begin position="73"/>
        <end position="88"/>
    </location>
</feature>
<dbReference type="Proteomes" id="UP001497516">
    <property type="component" value="Chromosome 4"/>
</dbReference>
<evidence type="ECO:0000313" key="4">
    <source>
        <dbReference type="EMBL" id="CAL1382010.1"/>
    </source>
</evidence>
<feature type="region of interest" description="Disordered" evidence="2">
    <location>
        <begin position="11"/>
        <end position="103"/>
    </location>
</feature>
<dbReference type="SMART" id="SM00343">
    <property type="entry name" value="ZnF_C2HC"/>
    <property type="match status" value="2"/>
</dbReference>
<accession>A0AAV2E926</accession>
<sequence>MCSRCGVLGHKKSTCKKPPDYVRPTIPEPTDTETNDGAAGHTVPNNEEPNSENVANNGADQQAPQIGRKPKHCSKCGKDTHNARTCPELSEEDTEEDVDTTDIPDPPTVILEVHCACLEYFWETIIFVGTKLYIFNVAEEAMYYKGRPEEQQEG</sequence>
<evidence type="ECO:0000256" key="1">
    <source>
        <dbReference type="PROSITE-ProRule" id="PRU00047"/>
    </source>
</evidence>
<dbReference type="PROSITE" id="PS50158">
    <property type="entry name" value="ZF_CCHC"/>
    <property type="match status" value="1"/>
</dbReference>
<dbReference type="GO" id="GO:0008270">
    <property type="term" value="F:zinc ion binding"/>
    <property type="evidence" value="ECO:0007669"/>
    <property type="project" value="UniProtKB-KW"/>
</dbReference>
<dbReference type="GO" id="GO:0003676">
    <property type="term" value="F:nucleic acid binding"/>
    <property type="evidence" value="ECO:0007669"/>
    <property type="project" value="InterPro"/>
</dbReference>
<keyword evidence="1" id="KW-0479">Metal-binding</keyword>
<feature type="compositionally biased region" description="Low complexity" evidence="2">
    <location>
        <begin position="43"/>
        <end position="57"/>
    </location>
</feature>
<evidence type="ECO:0000259" key="3">
    <source>
        <dbReference type="PROSITE" id="PS50158"/>
    </source>
</evidence>
<dbReference type="EMBL" id="OZ034817">
    <property type="protein sequence ID" value="CAL1382010.1"/>
    <property type="molecule type" value="Genomic_DNA"/>
</dbReference>
<dbReference type="Gene3D" id="4.10.60.10">
    <property type="entry name" value="Zinc finger, CCHC-type"/>
    <property type="match status" value="1"/>
</dbReference>
<dbReference type="InterPro" id="IPR001878">
    <property type="entry name" value="Znf_CCHC"/>
</dbReference>
<keyword evidence="5" id="KW-1185">Reference proteome</keyword>
<evidence type="ECO:0000313" key="5">
    <source>
        <dbReference type="Proteomes" id="UP001497516"/>
    </source>
</evidence>
<feature type="compositionally biased region" description="Acidic residues" evidence="2">
    <location>
        <begin position="89"/>
        <end position="102"/>
    </location>
</feature>
<proteinExistence type="predicted"/>
<keyword evidence="1" id="KW-0862">Zinc</keyword>
<gene>
    <name evidence="4" type="ORF">LTRI10_LOCUS23357</name>
</gene>
<keyword evidence="1" id="KW-0863">Zinc-finger</keyword>
<dbReference type="AlphaFoldDB" id="A0AAV2E926"/>
<name>A0AAV2E926_9ROSI</name>
<evidence type="ECO:0000256" key="2">
    <source>
        <dbReference type="SAM" id="MobiDB-lite"/>
    </source>
</evidence>
<reference evidence="4 5" key="1">
    <citation type="submission" date="2024-04" db="EMBL/GenBank/DDBJ databases">
        <authorList>
            <person name="Fracassetti M."/>
        </authorList>
    </citation>
    <scope>NUCLEOTIDE SEQUENCE [LARGE SCALE GENOMIC DNA]</scope>
</reference>